<evidence type="ECO:0000313" key="2">
    <source>
        <dbReference type="Proteomes" id="UP001596379"/>
    </source>
</evidence>
<sequence>MDVIKTLQKKFKKRLDNMANKCGLSSAERYCTWLAAELQRLFQITYASIPVAAIAAMQYLF</sequence>
<organism evidence="1 2">
    <name type="scientific">Herminiimonas aquatilis</name>
    <dbReference type="NCBI Taxonomy" id="345342"/>
    <lineage>
        <taxon>Bacteria</taxon>
        <taxon>Pseudomonadati</taxon>
        <taxon>Pseudomonadota</taxon>
        <taxon>Betaproteobacteria</taxon>
        <taxon>Burkholderiales</taxon>
        <taxon>Oxalobacteraceae</taxon>
        <taxon>Herminiimonas</taxon>
    </lineage>
</organism>
<accession>A0ABW2J6Y3</accession>
<dbReference type="Proteomes" id="UP001596379">
    <property type="component" value="Unassembled WGS sequence"/>
</dbReference>
<keyword evidence="2" id="KW-1185">Reference proteome</keyword>
<comment type="caution">
    <text evidence="1">The sequence shown here is derived from an EMBL/GenBank/DDBJ whole genome shotgun (WGS) entry which is preliminary data.</text>
</comment>
<dbReference type="RefSeq" id="WP_382234366.1">
    <property type="nucleotide sequence ID" value="NZ_JBHTCC010000002.1"/>
</dbReference>
<proteinExistence type="predicted"/>
<reference evidence="2" key="1">
    <citation type="journal article" date="2019" name="Int. J. Syst. Evol. Microbiol.">
        <title>The Global Catalogue of Microorganisms (GCM) 10K type strain sequencing project: providing services to taxonomists for standard genome sequencing and annotation.</title>
        <authorList>
            <consortium name="The Broad Institute Genomics Platform"/>
            <consortium name="The Broad Institute Genome Sequencing Center for Infectious Disease"/>
            <person name="Wu L."/>
            <person name="Ma J."/>
        </authorList>
    </citation>
    <scope>NUCLEOTIDE SEQUENCE [LARGE SCALE GENOMIC DNA]</scope>
    <source>
        <strain evidence="2">CCUG 36956</strain>
    </source>
</reference>
<evidence type="ECO:0000313" key="1">
    <source>
        <dbReference type="EMBL" id="MFC7298858.1"/>
    </source>
</evidence>
<name>A0ABW2J6Y3_9BURK</name>
<gene>
    <name evidence="1" type="ORF">ACFQO0_10480</name>
</gene>
<protein>
    <submittedName>
        <fullName evidence="1">Uncharacterized protein</fullName>
    </submittedName>
</protein>
<dbReference type="EMBL" id="JBHTCC010000002">
    <property type="protein sequence ID" value="MFC7298858.1"/>
    <property type="molecule type" value="Genomic_DNA"/>
</dbReference>